<dbReference type="RefSeq" id="WP_055428861.1">
    <property type="nucleotide sequence ID" value="NZ_CP015105.1"/>
</dbReference>
<evidence type="ECO:0000256" key="6">
    <source>
        <dbReference type="SAM" id="Phobius"/>
    </source>
</evidence>
<evidence type="ECO:0000313" key="11">
    <source>
        <dbReference type="Proteomes" id="UP000182125"/>
    </source>
</evidence>
<dbReference type="GO" id="GO:0016020">
    <property type="term" value="C:membrane"/>
    <property type="evidence" value="ECO:0007669"/>
    <property type="project" value="UniProtKB-SubCell"/>
</dbReference>
<evidence type="ECO:0000256" key="5">
    <source>
        <dbReference type="ARBA" id="ARBA00023136"/>
    </source>
</evidence>
<dbReference type="Pfam" id="PF01169">
    <property type="entry name" value="GDT1"/>
    <property type="match status" value="1"/>
</dbReference>
<evidence type="ECO:0000256" key="4">
    <source>
        <dbReference type="ARBA" id="ARBA00022989"/>
    </source>
</evidence>
<dbReference type="Proteomes" id="UP000250136">
    <property type="component" value="Chromosome"/>
</dbReference>
<comment type="subcellular location">
    <subcellularLocation>
        <location evidence="1">Membrane</location>
        <topology evidence="1">Multi-pass membrane protein</topology>
    </subcellularLocation>
</comment>
<dbReference type="EMBL" id="FOIW01000001">
    <property type="protein sequence ID" value="SEV81607.1"/>
    <property type="molecule type" value="Genomic_DNA"/>
</dbReference>
<dbReference type="PANTHER" id="PTHR12608:SF1">
    <property type="entry name" value="TRANSMEMBRANE PROTEIN 165"/>
    <property type="match status" value="1"/>
</dbReference>
<reference evidence="8 10" key="1">
    <citation type="submission" date="2015-08" db="EMBL/GenBank/DDBJ databases">
        <title>Thermococcus thioreducens DSM 14981 genome sequencing.</title>
        <authorList>
            <person name="Hong S.-J."/>
            <person name="Kim M.-C."/>
            <person name="Shin J.-H."/>
        </authorList>
    </citation>
    <scope>NUCLEOTIDE SEQUENCE [LARGE SCALE GENOMIC DNA]</scope>
    <source>
        <strain evidence="8 10">DSM 14981</strain>
    </source>
</reference>
<dbReference type="EMBL" id="LIXN01000004">
    <property type="protein sequence ID" value="KQH82888.1"/>
    <property type="molecule type" value="Genomic_DNA"/>
</dbReference>
<proteinExistence type="inferred from homology"/>
<evidence type="ECO:0000313" key="8">
    <source>
        <dbReference type="EMBL" id="KQH82888.1"/>
    </source>
</evidence>
<keyword evidence="5 6" id="KW-0472">Membrane</keyword>
<dbReference type="Proteomes" id="UP000182125">
    <property type="component" value="Unassembled WGS sequence"/>
</dbReference>
<gene>
    <name evidence="7" type="ORF">A3L14_09300</name>
    <name evidence="8" type="ORF">AMR53_03000</name>
    <name evidence="9" type="ORF">SAMN05216170_0078</name>
</gene>
<accession>A0A0Q2UQD5</accession>
<reference evidence="9 11" key="3">
    <citation type="submission" date="2016-10" db="EMBL/GenBank/DDBJ databases">
        <authorList>
            <person name="de Groot N.N."/>
        </authorList>
    </citation>
    <scope>NUCLEOTIDE SEQUENCE [LARGE SCALE GENOMIC DNA]</scope>
    <source>
        <strain evidence="9 11">OGL-20</strain>
    </source>
</reference>
<sequence>MDGVLAIFFAIFLAELGDKTQLATMAFAAKYGWRVAFMGAILGLAAVNLIGALLGDKLGNMVPLEVVHKFAGALFIVFGVLMILGKL</sequence>
<dbReference type="GO" id="GO:0046873">
    <property type="term" value="F:metal ion transmembrane transporter activity"/>
    <property type="evidence" value="ECO:0007669"/>
    <property type="project" value="InterPro"/>
</dbReference>
<evidence type="ECO:0000313" key="12">
    <source>
        <dbReference type="Proteomes" id="UP000250136"/>
    </source>
</evidence>
<dbReference type="InterPro" id="IPR001727">
    <property type="entry name" value="GDT1-like"/>
</dbReference>
<dbReference type="EMBL" id="CP015105">
    <property type="protein sequence ID" value="ASJ13069.1"/>
    <property type="molecule type" value="Genomic_DNA"/>
</dbReference>
<name>A0A0Q2UQD5_9EURY</name>
<dbReference type="OrthoDB" id="85362at2157"/>
<dbReference type="PATRIC" id="fig|277988.4.peg.637"/>
<dbReference type="Proteomes" id="UP000051862">
    <property type="component" value="Unassembled WGS sequence"/>
</dbReference>
<evidence type="ECO:0000256" key="3">
    <source>
        <dbReference type="ARBA" id="ARBA00022692"/>
    </source>
</evidence>
<evidence type="ECO:0000313" key="9">
    <source>
        <dbReference type="EMBL" id="SEV81607.1"/>
    </source>
</evidence>
<dbReference type="STRING" id="277988.SAMN05216170_0078"/>
<dbReference type="AlphaFoldDB" id="A0A0Q2UQD5"/>
<feature type="transmembrane region" description="Helical" evidence="6">
    <location>
        <begin position="33"/>
        <end position="54"/>
    </location>
</feature>
<evidence type="ECO:0000313" key="10">
    <source>
        <dbReference type="Proteomes" id="UP000051862"/>
    </source>
</evidence>
<evidence type="ECO:0000256" key="2">
    <source>
        <dbReference type="ARBA" id="ARBA00009190"/>
    </source>
</evidence>
<keyword evidence="12" id="KW-1185">Reference proteome</keyword>
<evidence type="ECO:0000256" key="1">
    <source>
        <dbReference type="ARBA" id="ARBA00004141"/>
    </source>
</evidence>
<keyword evidence="4 6" id="KW-1133">Transmembrane helix</keyword>
<dbReference type="GeneID" id="33334620"/>
<feature type="transmembrane region" description="Helical" evidence="6">
    <location>
        <begin position="66"/>
        <end position="85"/>
    </location>
</feature>
<dbReference type="PANTHER" id="PTHR12608">
    <property type="entry name" value="TRANSMEMBRANE PROTEIN HTP-1 RELATED"/>
    <property type="match status" value="1"/>
</dbReference>
<protein>
    <submittedName>
        <fullName evidence="9">Uncharacterized protein family UPF0016</fullName>
    </submittedName>
</protein>
<organism evidence="8 10">
    <name type="scientific">Thermococcus thioreducens</name>
    <dbReference type="NCBI Taxonomy" id="277988"/>
    <lineage>
        <taxon>Archaea</taxon>
        <taxon>Methanobacteriati</taxon>
        <taxon>Methanobacteriota</taxon>
        <taxon>Thermococci</taxon>
        <taxon>Thermococcales</taxon>
        <taxon>Thermococcaceae</taxon>
        <taxon>Thermococcus</taxon>
    </lineage>
</organism>
<reference evidence="7 12" key="2">
    <citation type="submission" date="2016-04" db="EMBL/GenBank/DDBJ databases">
        <title>Complete genome sequence of Thermococcus thioreducens type strain OGL-20P.</title>
        <authorList>
            <person name="Oger P.M."/>
        </authorList>
    </citation>
    <scope>NUCLEOTIDE SEQUENCE [LARGE SCALE GENOMIC DNA]</scope>
    <source>
        <strain evidence="7 12">OGL-20P</strain>
    </source>
</reference>
<keyword evidence="3 6" id="KW-0812">Transmembrane</keyword>
<dbReference type="KEGG" id="ttd:A3L14_09300"/>
<evidence type="ECO:0000313" key="7">
    <source>
        <dbReference type="EMBL" id="ASJ13069.1"/>
    </source>
</evidence>
<comment type="similarity">
    <text evidence="2">Belongs to the GDT1 family.</text>
</comment>